<protein>
    <submittedName>
        <fullName evidence="2">Uncharacterized protein</fullName>
    </submittedName>
</protein>
<dbReference type="AlphaFoldDB" id="A0A4P7NI99"/>
<keyword evidence="1" id="KW-0732">Signal</keyword>
<evidence type="ECO:0000256" key="1">
    <source>
        <dbReference type="SAM" id="SignalP"/>
    </source>
</evidence>
<feature type="chain" id="PRO_5020989185" evidence="1">
    <location>
        <begin position="23"/>
        <end position="173"/>
    </location>
</feature>
<proteinExistence type="predicted"/>
<dbReference type="EMBL" id="CP034207">
    <property type="protein sequence ID" value="QBZ61680.1"/>
    <property type="molecule type" value="Genomic_DNA"/>
</dbReference>
<evidence type="ECO:0000313" key="2">
    <source>
        <dbReference type="EMBL" id="QBZ61680.1"/>
    </source>
</evidence>
<dbReference type="Proteomes" id="UP000294847">
    <property type="component" value="Chromosome 4"/>
</dbReference>
<feature type="signal peptide" evidence="1">
    <location>
        <begin position="1"/>
        <end position="22"/>
    </location>
</feature>
<evidence type="ECO:0000313" key="3">
    <source>
        <dbReference type="Proteomes" id="UP000294847"/>
    </source>
</evidence>
<name>A0A4P7NI99_PYROR</name>
<organism evidence="2 3">
    <name type="scientific">Pyricularia oryzae</name>
    <name type="common">Rice blast fungus</name>
    <name type="synonym">Magnaporthe oryzae</name>
    <dbReference type="NCBI Taxonomy" id="318829"/>
    <lineage>
        <taxon>Eukaryota</taxon>
        <taxon>Fungi</taxon>
        <taxon>Dikarya</taxon>
        <taxon>Ascomycota</taxon>
        <taxon>Pezizomycotina</taxon>
        <taxon>Sordariomycetes</taxon>
        <taxon>Sordariomycetidae</taxon>
        <taxon>Magnaporthales</taxon>
        <taxon>Pyriculariaceae</taxon>
        <taxon>Pyricularia</taxon>
    </lineage>
</organism>
<accession>A0A4P7NI99</accession>
<gene>
    <name evidence="2" type="ORF">PoMZ_08634</name>
</gene>
<reference evidence="2 3" key="1">
    <citation type="journal article" date="2019" name="Mol. Biol. Evol.">
        <title>Blast fungal genomes show frequent chromosomal changes, gene gains and losses, and effector gene turnover.</title>
        <authorList>
            <person name="Gomez Luciano L.B."/>
            <person name="Jason Tsai I."/>
            <person name="Chuma I."/>
            <person name="Tosa Y."/>
            <person name="Chen Y.H."/>
            <person name="Li J.Y."/>
            <person name="Li M.Y."/>
            <person name="Jade Lu M.Y."/>
            <person name="Nakayashiki H."/>
            <person name="Li W.H."/>
        </authorList>
    </citation>
    <scope>NUCLEOTIDE SEQUENCE [LARGE SCALE GENOMIC DNA]</scope>
    <source>
        <strain evidence="2">MZ5-1-6</strain>
    </source>
</reference>
<sequence>MKFNLLFTISTALAGFPAGILANNPDSNDSDCHIWIKDNSDIVVGYSKAVTGQTAVVEISQGPHKKEQFKFATAADQTNKKDCTAGLAGERSFPAGWRIKTFKTEPWVTLTRNYQPIAFKGYNRDPQTQSGSLKFFEIPYGEMKSGRDWYVPPGPTRESQRYRIKGKAPMPNA</sequence>